<gene>
    <name evidence="1" type="primary">eboA</name>
    <name evidence="1" type="ORF">H6G83_16025</name>
</gene>
<proteinExistence type="predicted"/>
<organism evidence="1 2">
    <name type="scientific">Anabaena azotica FACHB-119</name>
    <dbReference type="NCBI Taxonomy" id="947527"/>
    <lineage>
        <taxon>Bacteria</taxon>
        <taxon>Bacillati</taxon>
        <taxon>Cyanobacteriota</taxon>
        <taxon>Cyanophyceae</taxon>
        <taxon>Nostocales</taxon>
        <taxon>Nostocaceae</taxon>
        <taxon>Anabaena</taxon>
        <taxon>Anabaena azotica</taxon>
    </lineage>
</organism>
<dbReference type="InterPro" id="IPR047716">
    <property type="entry name" value="EboA"/>
</dbReference>
<name>A0ABR8D7J4_9NOST</name>
<dbReference type="NCBIfam" id="NF035938">
    <property type="entry name" value="EboA_domain"/>
    <property type="match status" value="1"/>
</dbReference>
<dbReference type="NCBIfam" id="NF035937">
    <property type="entry name" value="EboA_family"/>
    <property type="match status" value="1"/>
</dbReference>
<dbReference type="Proteomes" id="UP000661112">
    <property type="component" value="Unassembled WGS sequence"/>
</dbReference>
<dbReference type="RefSeq" id="WP_190474019.1">
    <property type="nucleotide sequence ID" value="NZ_JACJSG010000020.1"/>
</dbReference>
<accession>A0ABR8D7J4</accession>
<protein>
    <submittedName>
        <fullName evidence="1">EboA family metabolite traffic protein</fullName>
    </submittedName>
</protein>
<dbReference type="EMBL" id="JACJSG010000020">
    <property type="protein sequence ID" value="MBD2502101.1"/>
    <property type="molecule type" value="Genomic_DNA"/>
</dbReference>
<keyword evidence="2" id="KW-1185">Reference proteome</keyword>
<sequence length="300" mass="33798">MFSSTLTNVDSITNLLCCWLSRYVTEEGFTWLEEKRQQIARGATERVFFTAFSAVPRYTGKKDLQLTAEDVQTAVDIRSGWYPKYWTVDQVGRTILLLALPHDHVATYVRSLEQICTTADVGELVTIYQSLPLLPHPELHRKWAAEGIRSNMTAVFNAVALHNPYPADYFDPPAWNQMVLKALFIGSPLHLIWGLDRRANAELARMLIDYAHERWAAKRPVHPQLWRLVGPFADTAIAADLEKVLNQPNIIEQKAAALACSQSTLPQAQALLASRPDLRSLIEEGGLTWTSFSENHLATC</sequence>
<dbReference type="InterPro" id="IPR047715">
    <property type="entry name" value="EboA_dom"/>
</dbReference>
<comment type="caution">
    <text evidence="1">The sequence shown here is derived from an EMBL/GenBank/DDBJ whole genome shotgun (WGS) entry which is preliminary data.</text>
</comment>
<evidence type="ECO:0000313" key="2">
    <source>
        <dbReference type="Proteomes" id="UP000661112"/>
    </source>
</evidence>
<reference evidence="1 2" key="1">
    <citation type="journal article" date="2020" name="ISME J.">
        <title>Comparative genomics reveals insights into cyanobacterial evolution and habitat adaptation.</title>
        <authorList>
            <person name="Chen M.Y."/>
            <person name="Teng W.K."/>
            <person name="Zhao L."/>
            <person name="Hu C.X."/>
            <person name="Zhou Y.K."/>
            <person name="Han B.P."/>
            <person name="Song L.R."/>
            <person name="Shu W.S."/>
        </authorList>
    </citation>
    <scope>NUCLEOTIDE SEQUENCE [LARGE SCALE GENOMIC DNA]</scope>
    <source>
        <strain evidence="1 2">FACHB-119</strain>
    </source>
</reference>
<evidence type="ECO:0000313" key="1">
    <source>
        <dbReference type="EMBL" id="MBD2502101.1"/>
    </source>
</evidence>